<dbReference type="InterPro" id="IPR013766">
    <property type="entry name" value="Thioredoxin_domain"/>
</dbReference>
<dbReference type="PANTHER" id="PTHR42852:SF6">
    <property type="entry name" value="THIOL:DISULFIDE INTERCHANGE PROTEIN DSBE"/>
    <property type="match status" value="1"/>
</dbReference>
<dbReference type="Proteomes" id="UP000003586">
    <property type="component" value="Chromosome"/>
</dbReference>
<keyword evidence="4" id="KW-0676">Redox-active center</keyword>
<dbReference type="AlphaFoldDB" id="W0EZB5"/>
<dbReference type="PANTHER" id="PTHR42852">
    <property type="entry name" value="THIOL:DISULFIDE INTERCHANGE PROTEIN DSBE"/>
    <property type="match status" value="1"/>
</dbReference>
<evidence type="ECO:0000313" key="7">
    <source>
        <dbReference type="Proteomes" id="UP000003586"/>
    </source>
</evidence>
<comment type="subcellular location">
    <subcellularLocation>
        <location evidence="1">Cell envelope</location>
    </subcellularLocation>
</comment>
<dbReference type="GO" id="GO:0017004">
    <property type="term" value="P:cytochrome complex assembly"/>
    <property type="evidence" value="ECO:0007669"/>
    <property type="project" value="UniProtKB-KW"/>
</dbReference>
<keyword evidence="2" id="KW-0201">Cytochrome c-type biogenesis</keyword>
<evidence type="ECO:0000256" key="4">
    <source>
        <dbReference type="ARBA" id="ARBA00023284"/>
    </source>
</evidence>
<dbReference type="EMBL" id="CP007035">
    <property type="protein sequence ID" value="AHF16145.1"/>
    <property type="molecule type" value="Genomic_DNA"/>
</dbReference>
<dbReference type="HOGENOM" id="CLU_042529_11_4_10"/>
<evidence type="ECO:0000256" key="3">
    <source>
        <dbReference type="ARBA" id="ARBA00023157"/>
    </source>
</evidence>
<gene>
    <name evidence="6" type="ORF">NIASO_15295</name>
</gene>
<dbReference type="eggNOG" id="COG0526">
    <property type="taxonomic scope" value="Bacteria"/>
</dbReference>
<dbReference type="PROSITE" id="PS51352">
    <property type="entry name" value="THIOREDOXIN_2"/>
    <property type="match status" value="1"/>
</dbReference>
<evidence type="ECO:0000259" key="5">
    <source>
        <dbReference type="PROSITE" id="PS51352"/>
    </source>
</evidence>
<dbReference type="STRING" id="929713.NIASO_15295"/>
<evidence type="ECO:0000256" key="1">
    <source>
        <dbReference type="ARBA" id="ARBA00004196"/>
    </source>
</evidence>
<name>W0EZB5_9BACT</name>
<proteinExistence type="predicted"/>
<dbReference type="SUPFAM" id="SSF52833">
    <property type="entry name" value="Thioredoxin-like"/>
    <property type="match status" value="1"/>
</dbReference>
<dbReference type="KEGG" id="nso:NIASO_15295"/>
<accession>W0EZB5</accession>
<dbReference type="InterPro" id="IPR012336">
    <property type="entry name" value="Thioredoxin-like_fold"/>
</dbReference>
<feature type="domain" description="Thioredoxin" evidence="5">
    <location>
        <begin position="28"/>
        <end position="174"/>
    </location>
</feature>
<evidence type="ECO:0000256" key="2">
    <source>
        <dbReference type="ARBA" id="ARBA00022748"/>
    </source>
</evidence>
<dbReference type="Pfam" id="PF13905">
    <property type="entry name" value="Thioredoxin_8"/>
    <property type="match status" value="1"/>
</dbReference>
<dbReference type="CDD" id="cd02966">
    <property type="entry name" value="TlpA_like_family"/>
    <property type="match status" value="1"/>
</dbReference>
<dbReference type="InterPro" id="IPR036249">
    <property type="entry name" value="Thioredoxin-like_sf"/>
</dbReference>
<keyword evidence="7" id="KW-1185">Reference proteome</keyword>
<dbReference type="InterPro" id="IPR050553">
    <property type="entry name" value="Thioredoxin_ResA/DsbE_sf"/>
</dbReference>
<evidence type="ECO:0000313" key="6">
    <source>
        <dbReference type="EMBL" id="AHF16145.1"/>
    </source>
</evidence>
<dbReference type="GO" id="GO:0030313">
    <property type="term" value="C:cell envelope"/>
    <property type="evidence" value="ECO:0007669"/>
    <property type="project" value="UniProtKB-SubCell"/>
</dbReference>
<sequence length="174" mass="20046">MIAKLSSAQQATEEIQRLLKGLQRNSIIAKEGGFEKFSMKTADGKDFRLSDVKNKKLILIDFWASDCGPCRITHPRLIELYKKYADRGLEIVSVSLDNDREKWLEAIKEDKISHWINVSDLKNWESPLAKKYAVSFIPFRFLLDGNYNVLSHDDDGQIWVTAGTIEQEIKKQGW</sequence>
<dbReference type="Gene3D" id="3.40.30.10">
    <property type="entry name" value="Glutaredoxin"/>
    <property type="match status" value="1"/>
</dbReference>
<reference evidence="6 7" key="1">
    <citation type="submission" date="2013-12" db="EMBL/GenBank/DDBJ databases">
        <authorList>
            <consortium name="DOE Joint Genome Institute"/>
            <person name="Eisen J."/>
            <person name="Huntemann M."/>
            <person name="Han J."/>
            <person name="Chen A."/>
            <person name="Kyrpides N."/>
            <person name="Mavromatis K."/>
            <person name="Markowitz V."/>
            <person name="Palaniappan K."/>
            <person name="Ivanova N."/>
            <person name="Schaumberg A."/>
            <person name="Pati A."/>
            <person name="Liolios K."/>
            <person name="Nordberg H.P."/>
            <person name="Cantor M.N."/>
            <person name="Hua S.X."/>
            <person name="Woyke T."/>
        </authorList>
    </citation>
    <scope>NUCLEOTIDE SEQUENCE [LARGE SCALE GENOMIC DNA]</scope>
    <source>
        <strain evidence="7">DSM 19437</strain>
    </source>
</reference>
<protein>
    <submittedName>
        <fullName evidence="6">Thiol:disulfide interchange protein</fullName>
    </submittedName>
</protein>
<organism evidence="6 7">
    <name type="scientific">Niabella soli DSM 19437</name>
    <dbReference type="NCBI Taxonomy" id="929713"/>
    <lineage>
        <taxon>Bacteria</taxon>
        <taxon>Pseudomonadati</taxon>
        <taxon>Bacteroidota</taxon>
        <taxon>Chitinophagia</taxon>
        <taxon>Chitinophagales</taxon>
        <taxon>Chitinophagaceae</taxon>
        <taxon>Niabella</taxon>
    </lineage>
</organism>
<keyword evidence="3" id="KW-1015">Disulfide bond</keyword>